<evidence type="ECO:0000313" key="1">
    <source>
        <dbReference type="EMBL" id="CAK9015223.1"/>
    </source>
</evidence>
<dbReference type="InterPro" id="IPR009030">
    <property type="entry name" value="Growth_fac_rcpt_cys_sf"/>
</dbReference>
<dbReference type="InterPro" id="IPR013517">
    <property type="entry name" value="FG-GAP"/>
</dbReference>
<dbReference type="Pfam" id="PF07699">
    <property type="entry name" value="Ephrin_rec_like"/>
    <property type="match status" value="1"/>
</dbReference>
<dbReference type="InterPro" id="IPR011641">
    <property type="entry name" value="Tyr-kin_ephrin_A/B_rcpt-like"/>
</dbReference>
<dbReference type="SMART" id="SM00261">
    <property type="entry name" value="FU"/>
    <property type="match status" value="3"/>
</dbReference>
<dbReference type="SUPFAM" id="SSF57184">
    <property type="entry name" value="Growth factor receptor domain"/>
    <property type="match status" value="2"/>
</dbReference>
<dbReference type="Gene3D" id="2.10.50.10">
    <property type="entry name" value="Tumor Necrosis Factor Receptor, subunit A, domain 2"/>
    <property type="match status" value="3"/>
</dbReference>
<dbReference type="InterPro" id="IPR028994">
    <property type="entry name" value="Integrin_alpha_N"/>
</dbReference>
<dbReference type="InterPro" id="IPR006212">
    <property type="entry name" value="Furin_repeat"/>
</dbReference>
<dbReference type="SUPFAM" id="SSF69318">
    <property type="entry name" value="Integrin alpha N-terminal domain"/>
    <property type="match status" value="2"/>
</dbReference>
<sequence>MTLGLLLALVYGAKAHSWCEAKGGSCLGQLHRFEKQETPSLVPCSHDAWFGTRHHHQVSLRLADWDGDGDVDFLCGKTQNGTTITLQEQLPDGSLQSLELLRSTMAPWHDMDIEVADWNGDGKMDLLLCTEEAGSVTVSWLEHSVKPCLDADVKHFLFVNGSECKMHTLQAVDFDEDGDVDLFLGQRYFERISNDTLIERVADENPISIFDGKMKYIIDMDGDGSVEVLMDGWAKGRHHRLRYFRRAADGSFIESPENPFADISVTVPGGYWEDMSLVDWNSDGLPDILLCGFMVDLGYVGAGHFVRYDQHVLDLDLIHNSQMDSYADIDLGGRPEMKWLSVGDWNGDGFLDVVVSEKEGIFKSDIQRGESPQPKLYENRPEAASEVVRAFENVTATFLVDYPNTSYWRTSDYRTAVADFDGDGELDLIILSEADGKLHYHRKISGNLQAEEPRHLFSNITTEKKQKSVGFYLVQPIPVDWDKDGDMDLILGFPDGRLFQQVNGTLQEWPLEQSPVRNLLAELDEFSRGKWWWDEYDIIRVTKASVWRFVDCDGDGDMDMIRLKPWYEKPCCVTYPIKHQGLQACEQTADGMRCDDDFLCLGTNLSNFKGDFGDVVTFDLGDVADGRLSLLAANNNSKSVLQWSAGFCTPKGACYDKGFCLRRQMNCSCIAGYELGDCSGCEPNFHSLPQKLGQLHSCRACPGNGMVCHGRGSCFDDAAAKREPQESTAALTAKGNGSCVCHEEHFFGSDEEGRITCVDGNCPAGSAENDGRCEPCDAGAFSLEGGACKKCSPGTFSLAASGTCLACPRGTISSTPGASACEACPSGRYEFQQQFCSECPAGFASSSGNNSCSKCPAGYFAPEPGSSTCVPCALGLFSYEGSATCSACPAGKFSTGATCKNCEAGHYAPERSSTCLPCPGGLFSEEGSAKCIACPAGSISVAASGGCSECEAGFFAKDSITCEPCPGGTRSSAASSTCQSCPAGEVSSPKSAVCTSCKGVLVRATPDFAKQSCQILALDVVLVLIAWIAAACLCFLCLTGFAYGIPVADVSAQGAKLVVTTSLAHFLLTWARPEVTFSGTGVPDLDSKRFSVKPLSSFQLTLSASESSLDTSMGHLHVKSLRGFLVMGFWRCPLIGWCILFLGVFSASISQISWSLTLVVSSLGMCTGALAFALRRRQGRTPLVKRYRQFFKEWPLALECSNRGPERSMAAGQLQDFIQFFETFIKDRSMYYVCSNIIKPLTEPYQLSFVEVVGSTKMEWFVSHYWGMSVRHFGDAIRKHALSYREAWRDSGYWICTFSNNQWRVEEELGQGNWQQSSFYLALQSPDCQGTTMIIDELVLPLQRIWCLFEVYHTIRLAKSGRFQGLLLCTSTGVLQEGKAGTDVAVAVAKTAKELDTQAAQATAEEDRLMIHGLIEQMPGGFETMNAYVRETICHALEASHQHFERTFSGLVCDLTSHPLNPLPSPSLPTLLTSAPQCSDPGKSM</sequence>
<proteinExistence type="predicted"/>
<evidence type="ECO:0000313" key="2">
    <source>
        <dbReference type="Proteomes" id="UP001642484"/>
    </source>
</evidence>
<dbReference type="SMART" id="SM01411">
    <property type="entry name" value="Ephrin_rec_like"/>
    <property type="match status" value="5"/>
</dbReference>
<dbReference type="PANTHER" id="PTHR46967:SF2">
    <property type="entry name" value="SUSHI, VON WILLEBRAND FACTOR TYPE A, EGF AND PENTRAXIN DOMAIN-CONTAINING PROTEIN 1-LIKE"/>
    <property type="match status" value="1"/>
</dbReference>
<reference evidence="1 2" key="1">
    <citation type="submission" date="2024-02" db="EMBL/GenBank/DDBJ databases">
        <authorList>
            <person name="Chen Y."/>
            <person name="Shah S."/>
            <person name="Dougan E. K."/>
            <person name="Thang M."/>
            <person name="Chan C."/>
        </authorList>
    </citation>
    <scope>NUCLEOTIDE SEQUENCE [LARGE SCALE GENOMIC DNA]</scope>
</reference>
<gene>
    <name evidence="1" type="ORF">CCMP2556_LOCUS12019</name>
</gene>
<keyword evidence="2" id="KW-1185">Reference proteome</keyword>
<name>A0ABP0JLA9_9DINO</name>
<organism evidence="1 2">
    <name type="scientific">Durusdinium trenchii</name>
    <dbReference type="NCBI Taxonomy" id="1381693"/>
    <lineage>
        <taxon>Eukaryota</taxon>
        <taxon>Sar</taxon>
        <taxon>Alveolata</taxon>
        <taxon>Dinophyceae</taxon>
        <taxon>Suessiales</taxon>
        <taxon>Symbiodiniaceae</taxon>
        <taxon>Durusdinium</taxon>
    </lineage>
</organism>
<dbReference type="Pfam" id="PF13517">
    <property type="entry name" value="FG-GAP_3"/>
    <property type="match status" value="2"/>
</dbReference>
<dbReference type="EMBL" id="CAXAMN010005758">
    <property type="protein sequence ID" value="CAK9015223.1"/>
    <property type="molecule type" value="Genomic_DNA"/>
</dbReference>
<accession>A0ABP0JLA9</accession>
<dbReference type="PANTHER" id="PTHR46967">
    <property type="entry name" value="INSULIN-LIKE GROWTH FACTOR BINDING PROTEIN,N-TERMINAL"/>
    <property type="match status" value="1"/>
</dbReference>
<comment type="caution">
    <text evidence="1">The sequence shown here is derived from an EMBL/GenBank/DDBJ whole genome shotgun (WGS) entry which is preliminary data.</text>
</comment>
<dbReference type="Proteomes" id="UP001642484">
    <property type="component" value="Unassembled WGS sequence"/>
</dbReference>
<protein>
    <submittedName>
        <fullName evidence="1">Uncharacterized protein</fullName>
    </submittedName>
</protein>
<dbReference type="Gene3D" id="2.130.10.130">
    <property type="entry name" value="Integrin alpha, N-terminal"/>
    <property type="match status" value="2"/>
</dbReference>